<keyword evidence="2" id="KW-0472">Membrane</keyword>
<organism evidence="3 4">
    <name type="scientific">Cnephaeus nilssonii</name>
    <name type="common">Northern bat</name>
    <name type="synonym">Eptesicus nilssonii</name>
    <dbReference type="NCBI Taxonomy" id="3371016"/>
    <lineage>
        <taxon>Eukaryota</taxon>
        <taxon>Metazoa</taxon>
        <taxon>Chordata</taxon>
        <taxon>Craniata</taxon>
        <taxon>Vertebrata</taxon>
        <taxon>Euteleostomi</taxon>
        <taxon>Mammalia</taxon>
        <taxon>Eutheria</taxon>
        <taxon>Laurasiatheria</taxon>
        <taxon>Chiroptera</taxon>
        <taxon>Yangochiroptera</taxon>
        <taxon>Vespertilionidae</taxon>
        <taxon>Cnephaeus</taxon>
    </lineage>
</organism>
<feature type="region of interest" description="Disordered" evidence="1">
    <location>
        <begin position="1"/>
        <end position="21"/>
    </location>
</feature>
<evidence type="ECO:0000256" key="1">
    <source>
        <dbReference type="SAM" id="MobiDB-lite"/>
    </source>
</evidence>
<comment type="caution">
    <text evidence="3">The sequence shown here is derived from an EMBL/GenBank/DDBJ whole genome shotgun (WGS) entry which is preliminary data.</text>
</comment>
<keyword evidence="2" id="KW-0812">Transmembrane</keyword>
<feature type="region of interest" description="Disordered" evidence="1">
    <location>
        <begin position="90"/>
        <end position="138"/>
    </location>
</feature>
<dbReference type="EMBL" id="JAULJE010000013">
    <property type="protein sequence ID" value="KAK1335817.1"/>
    <property type="molecule type" value="Genomic_DNA"/>
</dbReference>
<feature type="compositionally biased region" description="Polar residues" evidence="1">
    <location>
        <begin position="120"/>
        <end position="133"/>
    </location>
</feature>
<name>A0AA40HS47_CNENI</name>
<keyword evidence="2" id="KW-1133">Transmembrane helix</keyword>
<evidence type="ECO:0000256" key="2">
    <source>
        <dbReference type="SAM" id="Phobius"/>
    </source>
</evidence>
<evidence type="ECO:0000313" key="4">
    <source>
        <dbReference type="Proteomes" id="UP001177744"/>
    </source>
</evidence>
<dbReference type="Proteomes" id="UP001177744">
    <property type="component" value="Unassembled WGS sequence"/>
</dbReference>
<feature type="transmembrane region" description="Helical" evidence="2">
    <location>
        <begin position="35"/>
        <end position="59"/>
    </location>
</feature>
<accession>A0AA40HS47</accession>
<dbReference type="AlphaFoldDB" id="A0AA40HS47"/>
<gene>
    <name evidence="3" type="ORF">QTO34_003612</name>
</gene>
<sequence length="165" mass="17717">MKVSEKMAAVEQRRGREGQEEPPLRRMRIVNLLKSILGVGVLLSLWLRGGGSSFAVLFFSTDQSSSSQPVAPEHLGCVTMEELDALLEELEHSTLQDSGEYSNPAPLPKDQYSRKESAETSDIPSVQDDTSPLQGLGLPGCCDQEAAMPCYSPALSAGPGASRLP</sequence>
<evidence type="ECO:0000313" key="3">
    <source>
        <dbReference type="EMBL" id="KAK1335817.1"/>
    </source>
</evidence>
<feature type="compositionally biased region" description="Basic and acidic residues" evidence="1">
    <location>
        <begin position="11"/>
        <end position="21"/>
    </location>
</feature>
<protein>
    <submittedName>
        <fullName evidence="3">Uncharacterized protein</fullName>
    </submittedName>
</protein>
<keyword evidence="4" id="KW-1185">Reference proteome</keyword>
<proteinExistence type="predicted"/>
<reference evidence="3" key="1">
    <citation type="submission" date="2023-06" db="EMBL/GenBank/DDBJ databases">
        <title>Reference genome for the Northern bat (Eptesicus nilssonii), a most northern bat species.</title>
        <authorList>
            <person name="Laine V.N."/>
            <person name="Pulliainen A.T."/>
            <person name="Lilley T.M."/>
        </authorList>
    </citation>
    <scope>NUCLEOTIDE SEQUENCE</scope>
    <source>
        <strain evidence="3">BLF_Eptnil</strain>
        <tissue evidence="3">Kidney</tissue>
    </source>
</reference>